<dbReference type="AlphaFoldDB" id="A0A0M3HIQ7"/>
<dbReference type="Pfam" id="PF00023">
    <property type="entry name" value="Ank"/>
    <property type="match status" value="1"/>
</dbReference>
<dbReference type="PROSITE" id="PS50297">
    <property type="entry name" value="ANK_REP_REGION"/>
    <property type="match status" value="1"/>
</dbReference>
<dbReference type="PANTHER" id="PTHR24116">
    <property type="entry name" value="KINASE D-INTERACTING SUBSTRATE OF 220 KDA"/>
    <property type="match status" value="1"/>
</dbReference>
<dbReference type="GO" id="GO:0030165">
    <property type="term" value="F:PDZ domain binding"/>
    <property type="evidence" value="ECO:0007669"/>
    <property type="project" value="TreeGrafter"/>
</dbReference>
<evidence type="ECO:0000313" key="3">
    <source>
        <dbReference type="WBParaSite" id="ALUE_0000140201-mRNA-1"/>
    </source>
</evidence>
<evidence type="ECO:0000256" key="1">
    <source>
        <dbReference type="PROSITE-ProRule" id="PRU00023"/>
    </source>
</evidence>
<keyword evidence="1" id="KW-0040">ANK repeat</keyword>
<dbReference type="Gene3D" id="1.25.40.20">
    <property type="entry name" value="Ankyrin repeat-containing domain"/>
    <property type="match status" value="1"/>
</dbReference>
<dbReference type="PANTHER" id="PTHR24116:SF0">
    <property type="entry name" value="KINASE D-INTERACTING SUBSTRATE OF 220 KDA"/>
    <property type="match status" value="1"/>
</dbReference>
<proteinExistence type="predicted"/>
<evidence type="ECO:0000313" key="2">
    <source>
        <dbReference type="Proteomes" id="UP000036681"/>
    </source>
</evidence>
<dbReference type="WBParaSite" id="ALUE_0000140201-mRNA-1">
    <property type="protein sequence ID" value="ALUE_0000140201-mRNA-1"/>
    <property type="gene ID" value="ALUE_0000140201"/>
</dbReference>
<dbReference type="InterPro" id="IPR002110">
    <property type="entry name" value="Ankyrin_rpt"/>
</dbReference>
<feature type="repeat" description="ANK" evidence="1">
    <location>
        <begin position="15"/>
        <end position="47"/>
    </location>
</feature>
<sequence length="57" mass="6399">MLLAREPNVNVTDQNGLSALSIAAREGYFEIAEMLIQSGAYVNVIDRVSDFCHFFFD</sequence>
<dbReference type="PROSITE" id="PS50088">
    <property type="entry name" value="ANK_REPEAT"/>
    <property type="match status" value="1"/>
</dbReference>
<dbReference type="GO" id="GO:0019887">
    <property type="term" value="F:protein kinase regulator activity"/>
    <property type="evidence" value="ECO:0007669"/>
    <property type="project" value="TreeGrafter"/>
</dbReference>
<organism evidence="2 3">
    <name type="scientific">Ascaris lumbricoides</name>
    <name type="common">Giant roundworm</name>
    <dbReference type="NCBI Taxonomy" id="6252"/>
    <lineage>
        <taxon>Eukaryota</taxon>
        <taxon>Metazoa</taxon>
        <taxon>Ecdysozoa</taxon>
        <taxon>Nematoda</taxon>
        <taxon>Chromadorea</taxon>
        <taxon>Rhabditida</taxon>
        <taxon>Spirurina</taxon>
        <taxon>Ascaridomorpha</taxon>
        <taxon>Ascaridoidea</taxon>
        <taxon>Ascarididae</taxon>
        <taxon>Ascaris</taxon>
    </lineage>
</organism>
<dbReference type="SUPFAM" id="SSF48403">
    <property type="entry name" value="Ankyrin repeat"/>
    <property type="match status" value="1"/>
</dbReference>
<name>A0A0M3HIQ7_ASCLU</name>
<protein>
    <submittedName>
        <fullName evidence="3">ANK_REP_REGION domain-containing protein</fullName>
    </submittedName>
</protein>
<dbReference type="InterPro" id="IPR052771">
    <property type="entry name" value="Neurotrophin_sig_adaptor"/>
</dbReference>
<dbReference type="InterPro" id="IPR036770">
    <property type="entry name" value="Ankyrin_rpt-contain_sf"/>
</dbReference>
<dbReference type="Proteomes" id="UP000036681">
    <property type="component" value="Unplaced"/>
</dbReference>
<keyword evidence="2" id="KW-1185">Reference proteome</keyword>
<accession>A0A0M3HIQ7</accession>
<reference evidence="3" key="1">
    <citation type="submission" date="2017-02" db="UniProtKB">
        <authorList>
            <consortium name="WormBaseParasite"/>
        </authorList>
    </citation>
    <scope>IDENTIFICATION</scope>
</reference>